<proteinExistence type="predicted"/>
<dbReference type="Proteomes" id="UP000596661">
    <property type="component" value="Chromosome 8"/>
</dbReference>
<reference evidence="2" key="2">
    <citation type="submission" date="2021-03" db="UniProtKB">
        <authorList>
            <consortium name="EnsemblPlants"/>
        </authorList>
    </citation>
    <scope>IDENTIFICATION</scope>
</reference>
<organism evidence="2 3">
    <name type="scientific">Cannabis sativa</name>
    <name type="common">Hemp</name>
    <name type="synonym">Marijuana</name>
    <dbReference type="NCBI Taxonomy" id="3483"/>
    <lineage>
        <taxon>Eukaryota</taxon>
        <taxon>Viridiplantae</taxon>
        <taxon>Streptophyta</taxon>
        <taxon>Embryophyta</taxon>
        <taxon>Tracheophyta</taxon>
        <taxon>Spermatophyta</taxon>
        <taxon>Magnoliopsida</taxon>
        <taxon>eudicotyledons</taxon>
        <taxon>Gunneridae</taxon>
        <taxon>Pentapetalae</taxon>
        <taxon>rosids</taxon>
        <taxon>fabids</taxon>
        <taxon>Rosales</taxon>
        <taxon>Cannabaceae</taxon>
        <taxon>Cannabis</taxon>
    </lineage>
</organism>
<feature type="coiled-coil region" evidence="1">
    <location>
        <begin position="23"/>
        <end position="57"/>
    </location>
</feature>
<name>A0A803Q8N3_CANSA</name>
<evidence type="ECO:0000313" key="2">
    <source>
        <dbReference type="EnsemblPlants" id="cds.evm.model.08.143"/>
    </source>
</evidence>
<reference evidence="2" key="1">
    <citation type="submission" date="2018-11" db="EMBL/GenBank/DDBJ databases">
        <authorList>
            <person name="Grassa J C."/>
        </authorList>
    </citation>
    <scope>NUCLEOTIDE SEQUENCE [LARGE SCALE GENOMIC DNA]</scope>
</reference>
<accession>A0A803Q8N3</accession>
<protein>
    <submittedName>
        <fullName evidence="2">Uncharacterized protein</fullName>
    </submittedName>
</protein>
<sequence length="263" mass="29244">MSDKIVSIINRMHRYPFGLRSNVEASKKELEKLQKEKSKLKEEEEKHSEEVKLLKEQGGSFAFLMSDQNQCVGAHHLASLSGQIGEPILLGFFVVLQATLSTFAGEDLHNMIALDFLEQGSHSFKNRGFPSPTSMAVDGGQNVAVVDDSKGSYLSFQTNNMGFDASSRIRNIIKSSFDSRSWRPLEKTRPLSLILGLKAPYLQCNNGIFSPILSPLLLSSSSIKLIFFPEKLQVVSIVIGHDLDVTPPDKLITGKSNPFFLQW</sequence>
<dbReference type="EnsemblPlants" id="evm.model.08.143">
    <property type="protein sequence ID" value="cds.evm.model.08.143"/>
    <property type="gene ID" value="evm.TU.08.143"/>
</dbReference>
<evidence type="ECO:0000313" key="3">
    <source>
        <dbReference type="Proteomes" id="UP000596661"/>
    </source>
</evidence>
<dbReference type="Gramene" id="evm.model.08.143">
    <property type="protein sequence ID" value="cds.evm.model.08.143"/>
    <property type="gene ID" value="evm.TU.08.143"/>
</dbReference>
<keyword evidence="3" id="KW-1185">Reference proteome</keyword>
<keyword evidence="1" id="KW-0175">Coiled coil</keyword>
<dbReference type="EMBL" id="UZAU01000679">
    <property type="status" value="NOT_ANNOTATED_CDS"/>
    <property type="molecule type" value="Genomic_DNA"/>
</dbReference>
<evidence type="ECO:0000256" key="1">
    <source>
        <dbReference type="SAM" id="Coils"/>
    </source>
</evidence>
<dbReference type="AlphaFoldDB" id="A0A803Q8N3"/>